<sequence>MFNYKSTFFYTYLRINVYVIRVTLFLFVVVNISTYYYALDQQVISKRDLLFNHPEAPRVISCDSVVVAAPYRDPITMFNLAVWVIVVFVAFTATSSTTIYLWRYLRDNEHHSPAVIRMHRMLLITLFVQTSIHAIMLGGPNVMFLYAAIFGAQHECNTFFLL</sequence>
<keyword evidence="1" id="KW-0812">Transmembrane</keyword>
<feature type="transmembrane region" description="Helical" evidence="1">
    <location>
        <begin position="12"/>
        <end position="38"/>
    </location>
</feature>
<dbReference type="InterPro" id="IPR019422">
    <property type="entry name" value="7TM_GPCR_serpentine_rcpt_Srh"/>
</dbReference>
<gene>
    <name evidence="2" type="primary">Cnig_chr_V.g18586</name>
    <name evidence="2" type="ORF">B9Z55_018586</name>
</gene>
<keyword evidence="1" id="KW-1133">Transmembrane helix</keyword>
<reference evidence="3" key="1">
    <citation type="submission" date="2017-10" db="EMBL/GenBank/DDBJ databases">
        <title>Rapid genome shrinkage in a self-fertile nematode reveals novel sperm competition proteins.</title>
        <authorList>
            <person name="Yin D."/>
            <person name="Schwarz E.M."/>
            <person name="Thomas C.G."/>
            <person name="Felde R.L."/>
            <person name="Korf I.F."/>
            <person name="Cutter A.D."/>
            <person name="Schartner C.M."/>
            <person name="Ralston E.J."/>
            <person name="Meyer B.J."/>
            <person name="Haag E.S."/>
        </authorList>
    </citation>
    <scope>NUCLEOTIDE SEQUENCE [LARGE SCALE GENOMIC DNA]</scope>
    <source>
        <strain evidence="3">JU1422</strain>
    </source>
</reference>
<protein>
    <submittedName>
        <fullName evidence="2">Uncharacterized protein</fullName>
    </submittedName>
</protein>
<organism evidence="2 3">
    <name type="scientific">Caenorhabditis nigoni</name>
    <dbReference type="NCBI Taxonomy" id="1611254"/>
    <lineage>
        <taxon>Eukaryota</taxon>
        <taxon>Metazoa</taxon>
        <taxon>Ecdysozoa</taxon>
        <taxon>Nematoda</taxon>
        <taxon>Chromadorea</taxon>
        <taxon>Rhabditida</taxon>
        <taxon>Rhabditina</taxon>
        <taxon>Rhabditomorpha</taxon>
        <taxon>Rhabditoidea</taxon>
        <taxon>Rhabditidae</taxon>
        <taxon>Peloderinae</taxon>
        <taxon>Caenorhabditis</taxon>
    </lineage>
</organism>
<dbReference type="Proteomes" id="UP000230233">
    <property type="component" value="Chromosome V"/>
</dbReference>
<dbReference type="OrthoDB" id="5846932at2759"/>
<dbReference type="AlphaFoldDB" id="A0A2G5TF27"/>
<feature type="transmembrane region" description="Helical" evidence="1">
    <location>
        <begin position="122"/>
        <end position="149"/>
    </location>
</feature>
<evidence type="ECO:0000313" key="2">
    <source>
        <dbReference type="EMBL" id="PIC25793.1"/>
    </source>
</evidence>
<feature type="transmembrane region" description="Helical" evidence="1">
    <location>
        <begin position="80"/>
        <end position="102"/>
    </location>
</feature>
<evidence type="ECO:0000256" key="1">
    <source>
        <dbReference type="SAM" id="Phobius"/>
    </source>
</evidence>
<keyword evidence="3" id="KW-1185">Reference proteome</keyword>
<dbReference type="Pfam" id="PF10318">
    <property type="entry name" value="7TM_GPCR_Srh"/>
    <property type="match status" value="1"/>
</dbReference>
<dbReference type="EMBL" id="PDUG01000005">
    <property type="protein sequence ID" value="PIC25793.1"/>
    <property type="molecule type" value="Genomic_DNA"/>
</dbReference>
<keyword evidence="1" id="KW-0472">Membrane</keyword>
<proteinExistence type="predicted"/>
<comment type="caution">
    <text evidence="2">The sequence shown here is derived from an EMBL/GenBank/DDBJ whole genome shotgun (WGS) entry which is preliminary data.</text>
</comment>
<name>A0A2G5TF27_9PELO</name>
<dbReference type="PANTHER" id="PTHR46891:SF4">
    <property type="entry name" value="SERPENTINE RECEPTOR, CLASS H"/>
    <property type="match status" value="1"/>
</dbReference>
<accession>A0A2G5TF27</accession>
<evidence type="ECO:0000313" key="3">
    <source>
        <dbReference type="Proteomes" id="UP000230233"/>
    </source>
</evidence>
<dbReference type="PANTHER" id="PTHR46891">
    <property type="entry name" value="SERPENTINE RECEPTOR, CLASS H-RELATED"/>
    <property type="match status" value="1"/>
</dbReference>